<evidence type="ECO:0000256" key="1">
    <source>
        <dbReference type="ARBA" id="ARBA00022679"/>
    </source>
</evidence>
<evidence type="ECO:0000259" key="3">
    <source>
        <dbReference type="Pfam" id="PF00294"/>
    </source>
</evidence>
<keyword evidence="1 4" id="KW-0808">Transferase</keyword>
<keyword evidence="2 4" id="KW-0418">Kinase</keyword>
<dbReference type="InterPro" id="IPR002173">
    <property type="entry name" value="Carboh/pur_kinase_PfkB_CS"/>
</dbReference>
<dbReference type="PANTHER" id="PTHR10584">
    <property type="entry name" value="SUGAR KINASE"/>
    <property type="match status" value="1"/>
</dbReference>
<name>A0A383TVU2_9FLAO</name>
<evidence type="ECO:0000313" key="4">
    <source>
        <dbReference type="EMBL" id="SZD71116.1"/>
    </source>
</evidence>
<protein>
    <submittedName>
        <fullName evidence="4">Uncharacterized sugar kinase ydjH</fullName>
        <ecNumber evidence="4">2.7.1.-</ecNumber>
    </submittedName>
</protein>
<sequence>MSLVTVGSVAFDEIITPFGESGKILGGAGTFISLAASLLGVENVLVSVVGEDFPQKNLDFLVEKGIDISGIEIKEGEKTFFWKGQYHNDMNSRDTLITELNALGGFQPKVPANWRNPEVLMLGNLHPLVQDSVLNQVEKPRLVVLDTMNFWMDSAWDDLLKVIKKVSVLAINDEEARQLSGEYSLRKAAKAILKMGPQFLIIKKGEHGALFFHEDEIFFSPALPLEEVFDPTGAGDTFAGGFAAYLAKTKDYSFENMKNAIIIGCALASFTVEKFGVEKLASVTKENLAERIKKFKKLSHFNLNVENFI</sequence>
<keyword evidence="5" id="KW-1185">Reference proteome</keyword>
<dbReference type="Pfam" id="PF00294">
    <property type="entry name" value="PfkB"/>
    <property type="match status" value="1"/>
</dbReference>
<dbReference type="OrthoDB" id="9813569at2"/>
<accession>A0A383TVU2</accession>
<dbReference type="EC" id="2.7.1.-" evidence="4"/>
<dbReference type="Proteomes" id="UP000262142">
    <property type="component" value="Unassembled WGS sequence"/>
</dbReference>
<reference evidence="4 5" key="1">
    <citation type="submission" date="2018-09" db="EMBL/GenBank/DDBJ databases">
        <authorList>
            <consortium name="Pathogen Informatics"/>
        </authorList>
    </citation>
    <scope>NUCLEOTIDE SEQUENCE [LARGE SCALE GENOMIC DNA]</scope>
    <source>
        <strain evidence="4 5">OH-22767</strain>
    </source>
</reference>
<dbReference type="RefSeq" id="WP_119058790.1">
    <property type="nucleotide sequence ID" value="NZ_UNSC01000001.1"/>
</dbReference>
<feature type="domain" description="Carbohydrate kinase PfkB" evidence="3">
    <location>
        <begin position="22"/>
        <end position="278"/>
    </location>
</feature>
<dbReference type="InterPro" id="IPR029056">
    <property type="entry name" value="Ribokinase-like"/>
</dbReference>
<evidence type="ECO:0000313" key="5">
    <source>
        <dbReference type="Proteomes" id="UP000262142"/>
    </source>
</evidence>
<dbReference type="EMBL" id="UNSC01000001">
    <property type="protein sequence ID" value="SZD71116.1"/>
    <property type="molecule type" value="Genomic_DNA"/>
</dbReference>
<dbReference type="Gene3D" id="3.40.1190.20">
    <property type="match status" value="1"/>
</dbReference>
<dbReference type="PANTHER" id="PTHR10584:SF166">
    <property type="entry name" value="RIBOKINASE"/>
    <property type="match status" value="1"/>
</dbReference>
<organism evidence="4 5">
    <name type="scientific">Candidatus Ornithobacterium hominis</name>
    <dbReference type="NCBI Taxonomy" id="2497989"/>
    <lineage>
        <taxon>Bacteria</taxon>
        <taxon>Pseudomonadati</taxon>
        <taxon>Bacteroidota</taxon>
        <taxon>Flavobacteriia</taxon>
        <taxon>Flavobacteriales</taxon>
        <taxon>Weeksellaceae</taxon>
        <taxon>Ornithobacterium</taxon>
    </lineage>
</organism>
<dbReference type="AlphaFoldDB" id="A0A383TVU2"/>
<dbReference type="GO" id="GO:0005829">
    <property type="term" value="C:cytosol"/>
    <property type="evidence" value="ECO:0007669"/>
    <property type="project" value="TreeGrafter"/>
</dbReference>
<dbReference type="GO" id="GO:0016301">
    <property type="term" value="F:kinase activity"/>
    <property type="evidence" value="ECO:0007669"/>
    <property type="project" value="UniProtKB-KW"/>
</dbReference>
<dbReference type="InterPro" id="IPR011611">
    <property type="entry name" value="PfkB_dom"/>
</dbReference>
<dbReference type="PROSITE" id="PS00584">
    <property type="entry name" value="PFKB_KINASES_2"/>
    <property type="match status" value="1"/>
</dbReference>
<gene>
    <name evidence="4" type="primary">ydjH</name>
    <name evidence="4" type="ORF">SAMEA104719789_00210</name>
</gene>
<proteinExistence type="predicted"/>
<dbReference type="SUPFAM" id="SSF53613">
    <property type="entry name" value="Ribokinase-like"/>
    <property type="match status" value="1"/>
</dbReference>
<evidence type="ECO:0000256" key="2">
    <source>
        <dbReference type="ARBA" id="ARBA00022777"/>
    </source>
</evidence>